<protein>
    <recommendedName>
        <fullName evidence="4">DUF4446 family protein</fullName>
    </recommendedName>
</protein>
<name>A0ABP5JTZ1_9ACTN</name>
<dbReference type="InterPro" id="IPR027981">
    <property type="entry name" value="DUF4446"/>
</dbReference>
<reference evidence="3" key="1">
    <citation type="journal article" date="2019" name="Int. J. Syst. Evol. Microbiol.">
        <title>The Global Catalogue of Microorganisms (GCM) 10K type strain sequencing project: providing services to taxonomists for standard genome sequencing and annotation.</title>
        <authorList>
            <consortium name="The Broad Institute Genomics Platform"/>
            <consortium name="The Broad Institute Genome Sequencing Center for Infectious Disease"/>
            <person name="Wu L."/>
            <person name="Ma J."/>
        </authorList>
    </citation>
    <scope>NUCLEOTIDE SEQUENCE [LARGE SCALE GENOMIC DNA]</scope>
    <source>
        <strain evidence="3">JCM 13850</strain>
    </source>
</reference>
<feature type="region of interest" description="Disordered" evidence="1">
    <location>
        <begin position="132"/>
        <end position="157"/>
    </location>
</feature>
<dbReference type="Pfam" id="PF14584">
    <property type="entry name" value="DUF4446"/>
    <property type="match status" value="1"/>
</dbReference>
<evidence type="ECO:0008006" key="4">
    <source>
        <dbReference type="Google" id="ProtNLM"/>
    </source>
</evidence>
<keyword evidence="3" id="KW-1185">Reference proteome</keyword>
<gene>
    <name evidence="2" type="ORF">GCM10009727_04240</name>
</gene>
<dbReference type="EMBL" id="BAAAMR010000002">
    <property type="protein sequence ID" value="GAA2119946.1"/>
    <property type="molecule type" value="Genomic_DNA"/>
</dbReference>
<accession>A0ABP5JTZ1</accession>
<evidence type="ECO:0000313" key="3">
    <source>
        <dbReference type="Proteomes" id="UP001501020"/>
    </source>
</evidence>
<sequence>MLVAVAVAGLVAGVAGLSIAVVAHNRVNQVVDECGEMLRRQLQVASGEVDERALRDLAIVHYDALKEMSGHRSFSLAVLNAVGDGVVVSSINGRTETRTYAKAVQGGHPVEMLSPEENQVLRAARLGKGPIVTMDDPLPDFGGSGAGGGERTPTARA</sequence>
<proteinExistence type="predicted"/>
<evidence type="ECO:0000256" key="1">
    <source>
        <dbReference type="SAM" id="MobiDB-lite"/>
    </source>
</evidence>
<evidence type="ECO:0000313" key="2">
    <source>
        <dbReference type="EMBL" id="GAA2119946.1"/>
    </source>
</evidence>
<organism evidence="2 3">
    <name type="scientific">Actinomadura napierensis</name>
    <dbReference type="NCBI Taxonomy" id="267854"/>
    <lineage>
        <taxon>Bacteria</taxon>
        <taxon>Bacillati</taxon>
        <taxon>Actinomycetota</taxon>
        <taxon>Actinomycetes</taxon>
        <taxon>Streptosporangiales</taxon>
        <taxon>Thermomonosporaceae</taxon>
        <taxon>Actinomadura</taxon>
    </lineage>
</organism>
<comment type="caution">
    <text evidence="2">The sequence shown here is derived from an EMBL/GenBank/DDBJ whole genome shotgun (WGS) entry which is preliminary data.</text>
</comment>
<dbReference type="RefSeq" id="WP_344260990.1">
    <property type="nucleotide sequence ID" value="NZ_BAAAMR010000002.1"/>
</dbReference>
<dbReference type="Proteomes" id="UP001501020">
    <property type="component" value="Unassembled WGS sequence"/>
</dbReference>